<proteinExistence type="predicted"/>
<dbReference type="EMBL" id="BSXT01003717">
    <property type="protein sequence ID" value="GMF55413.1"/>
    <property type="molecule type" value="Genomic_DNA"/>
</dbReference>
<sequence length="160" mass="16875">MYVSIVLFHAVVLPMRHISEASSEEKRDSEDEEEGDVADDLNSDGEGEVGGGAEEEYDAQDAEPTEPVDEDKTEGYNRDEDDCNAEEKDECGGEVDGVETPDVDENSDADDHVSAIGSPTTCSASGSESGQDSGQVDLHSDPVLSSAAASRVSQMLAKSS</sequence>
<feature type="region of interest" description="Disordered" evidence="1">
    <location>
        <begin position="14"/>
        <end position="160"/>
    </location>
</feature>
<feature type="compositionally biased region" description="Polar residues" evidence="1">
    <location>
        <begin position="147"/>
        <end position="160"/>
    </location>
</feature>
<dbReference type="Proteomes" id="UP001165121">
    <property type="component" value="Unassembled WGS sequence"/>
</dbReference>
<reference evidence="3" key="1">
    <citation type="submission" date="2023-04" db="EMBL/GenBank/DDBJ databases">
        <title>Phytophthora fragariaefolia NBRC 109709.</title>
        <authorList>
            <person name="Ichikawa N."/>
            <person name="Sato H."/>
            <person name="Tonouchi N."/>
        </authorList>
    </citation>
    <scope>NUCLEOTIDE SEQUENCE</scope>
    <source>
        <strain evidence="3">NBRC 109709</strain>
    </source>
</reference>
<feature type="compositionally biased region" description="Polar residues" evidence="1">
    <location>
        <begin position="117"/>
        <end position="134"/>
    </location>
</feature>
<accession>A0A9W6Y4G5</accession>
<keyword evidence="2" id="KW-0732">Signal</keyword>
<feature type="compositionally biased region" description="Acidic residues" evidence="1">
    <location>
        <begin position="30"/>
        <end position="72"/>
    </location>
</feature>
<protein>
    <submittedName>
        <fullName evidence="3">Unnamed protein product</fullName>
    </submittedName>
</protein>
<feature type="compositionally biased region" description="Acidic residues" evidence="1">
    <location>
        <begin position="79"/>
        <end position="108"/>
    </location>
</feature>
<evidence type="ECO:0000256" key="2">
    <source>
        <dbReference type="SAM" id="SignalP"/>
    </source>
</evidence>
<feature type="signal peptide" evidence="2">
    <location>
        <begin position="1"/>
        <end position="21"/>
    </location>
</feature>
<gene>
    <name evidence="3" type="ORF">Pfra01_002334000</name>
</gene>
<keyword evidence="4" id="KW-1185">Reference proteome</keyword>
<evidence type="ECO:0000256" key="1">
    <source>
        <dbReference type="SAM" id="MobiDB-lite"/>
    </source>
</evidence>
<evidence type="ECO:0000313" key="4">
    <source>
        <dbReference type="Proteomes" id="UP001165121"/>
    </source>
</evidence>
<name>A0A9W6Y4G5_9STRA</name>
<feature type="compositionally biased region" description="Basic and acidic residues" evidence="1">
    <location>
        <begin position="17"/>
        <end position="29"/>
    </location>
</feature>
<dbReference type="AlphaFoldDB" id="A0A9W6Y4G5"/>
<organism evidence="3 4">
    <name type="scientific">Phytophthora fragariaefolia</name>
    <dbReference type="NCBI Taxonomy" id="1490495"/>
    <lineage>
        <taxon>Eukaryota</taxon>
        <taxon>Sar</taxon>
        <taxon>Stramenopiles</taxon>
        <taxon>Oomycota</taxon>
        <taxon>Peronosporomycetes</taxon>
        <taxon>Peronosporales</taxon>
        <taxon>Peronosporaceae</taxon>
        <taxon>Phytophthora</taxon>
    </lineage>
</organism>
<evidence type="ECO:0000313" key="3">
    <source>
        <dbReference type="EMBL" id="GMF55413.1"/>
    </source>
</evidence>
<comment type="caution">
    <text evidence="3">The sequence shown here is derived from an EMBL/GenBank/DDBJ whole genome shotgun (WGS) entry which is preliminary data.</text>
</comment>
<feature type="chain" id="PRO_5040784804" evidence="2">
    <location>
        <begin position="22"/>
        <end position="160"/>
    </location>
</feature>